<dbReference type="PROSITE" id="PS51163">
    <property type="entry name" value="YRDC"/>
    <property type="match status" value="1"/>
</dbReference>
<dbReference type="GO" id="GO:0000049">
    <property type="term" value="F:tRNA binding"/>
    <property type="evidence" value="ECO:0007669"/>
    <property type="project" value="TreeGrafter"/>
</dbReference>
<keyword evidence="7 9" id="KW-0067">ATP-binding</keyword>
<keyword evidence="6 9" id="KW-0547">Nucleotide-binding</keyword>
<comment type="catalytic activity">
    <reaction evidence="8 9">
        <text>L-threonine + hydrogencarbonate + ATP = L-threonylcarbamoyladenylate + diphosphate + H2O</text>
        <dbReference type="Rhea" id="RHEA:36407"/>
        <dbReference type="ChEBI" id="CHEBI:15377"/>
        <dbReference type="ChEBI" id="CHEBI:17544"/>
        <dbReference type="ChEBI" id="CHEBI:30616"/>
        <dbReference type="ChEBI" id="CHEBI:33019"/>
        <dbReference type="ChEBI" id="CHEBI:57926"/>
        <dbReference type="ChEBI" id="CHEBI:73682"/>
        <dbReference type="EC" id="2.7.7.87"/>
    </reaction>
</comment>
<dbReference type="GO" id="GO:0002949">
    <property type="term" value="P:tRNA threonylcarbamoyladenosine modification"/>
    <property type="evidence" value="ECO:0007669"/>
    <property type="project" value="UniProtKB-UniRule"/>
</dbReference>
<keyword evidence="3 9" id="KW-0808">Transferase</keyword>
<feature type="domain" description="YrdC-like" evidence="10">
    <location>
        <begin position="6"/>
        <end position="189"/>
    </location>
</feature>
<dbReference type="Pfam" id="PF01300">
    <property type="entry name" value="Sua5_yciO_yrdC"/>
    <property type="match status" value="1"/>
</dbReference>
<evidence type="ECO:0000256" key="4">
    <source>
        <dbReference type="ARBA" id="ARBA00022694"/>
    </source>
</evidence>
<evidence type="ECO:0000256" key="8">
    <source>
        <dbReference type="ARBA" id="ARBA00048366"/>
    </source>
</evidence>
<evidence type="ECO:0000313" key="11">
    <source>
        <dbReference type="EMBL" id="RLM20419.1"/>
    </source>
</evidence>
<evidence type="ECO:0000256" key="9">
    <source>
        <dbReference type="HAMAP-Rule" id="MF_01852"/>
    </source>
</evidence>
<comment type="subcellular location">
    <subcellularLocation>
        <location evidence="1 9">Cytoplasm</location>
    </subcellularLocation>
</comment>
<keyword evidence="4 9" id="KW-0819">tRNA processing</keyword>
<proteinExistence type="inferred from homology"/>
<protein>
    <recommendedName>
        <fullName evidence="9">Threonylcarbamoyl-AMP synthase</fullName>
        <shortName evidence="9">TC-AMP synthase</shortName>
        <ecNumber evidence="9">2.7.7.87</ecNumber>
    </recommendedName>
    <alternativeName>
        <fullName evidence="9">L-threonylcarbamoyladenylate synthase</fullName>
    </alternativeName>
    <alternativeName>
        <fullName evidence="9">t(6)A37 threonylcarbamoyladenosine biosynthesis protein TsaC</fullName>
    </alternativeName>
    <alternativeName>
        <fullName evidence="9">tRNA threonylcarbamoyladenosine biosynthesis protein TsaC</fullName>
    </alternativeName>
</protein>
<evidence type="ECO:0000256" key="6">
    <source>
        <dbReference type="ARBA" id="ARBA00022741"/>
    </source>
</evidence>
<comment type="function">
    <text evidence="9">Required for the formation of a threonylcarbamoyl group on adenosine at position 37 (t(6)A37) in tRNAs that read codons beginning with adenine. Catalyzes the conversion of L-threonine, HCO(3)(-)/CO(2) and ATP to give threonylcarbamoyl-AMP (TC-AMP) as the acyladenylate intermediate, with the release of diphosphate.</text>
</comment>
<evidence type="ECO:0000313" key="12">
    <source>
        <dbReference type="Proteomes" id="UP000285648"/>
    </source>
</evidence>
<evidence type="ECO:0000256" key="3">
    <source>
        <dbReference type="ARBA" id="ARBA00022679"/>
    </source>
</evidence>
<dbReference type="GO" id="GO:0005524">
    <property type="term" value="F:ATP binding"/>
    <property type="evidence" value="ECO:0007669"/>
    <property type="project" value="UniProtKB-UniRule"/>
</dbReference>
<accession>A0A421DL20</accession>
<comment type="caution">
    <text evidence="11">The sequence shown here is derived from an EMBL/GenBank/DDBJ whole genome shotgun (WGS) entry which is preliminary data.</text>
</comment>
<name>A0A421DL20_9GAMM</name>
<keyword evidence="12" id="KW-1185">Reference proteome</keyword>
<dbReference type="GO" id="GO:0003725">
    <property type="term" value="F:double-stranded RNA binding"/>
    <property type="evidence" value="ECO:0007669"/>
    <property type="project" value="InterPro"/>
</dbReference>
<dbReference type="GO" id="GO:0006450">
    <property type="term" value="P:regulation of translational fidelity"/>
    <property type="evidence" value="ECO:0007669"/>
    <property type="project" value="TreeGrafter"/>
</dbReference>
<evidence type="ECO:0000259" key="10">
    <source>
        <dbReference type="PROSITE" id="PS51163"/>
    </source>
</evidence>
<dbReference type="AlphaFoldDB" id="A0A421DL20"/>
<evidence type="ECO:0000256" key="7">
    <source>
        <dbReference type="ARBA" id="ARBA00022840"/>
    </source>
</evidence>
<dbReference type="InterPro" id="IPR017945">
    <property type="entry name" value="DHBP_synth_RibB-like_a/b_dom"/>
</dbReference>
<dbReference type="GO" id="GO:0061710">
    <property type="term" value="F:L-threonylcarbamoyladenylate synthase"/>
    <property type="evidence" value="ECO:0007669"/>
    <property type="project" value="UniProtKB-EC"/>
</dbReference>
<dbReference type="FunFam" id="3.90.870.10:FF:000004">
    <property type="entry name" value="Threonylcarbamoyl-AMP synthase"/>
    <property type="match status" value="1"/>
</dbReference>
<sequence length="189" mass="20794">MNDVSDDLLIPILQALRNEKVVAYPTEAVFGLGCDPDSEVAVKRLLALKQRPWQKGLILIAADYQQLVPYVDDSALSDDQKNTMFSSWPGPVTWVIPARSTTPKWLTGQFNSLAVRVSAHPLVKKLCLGYAKPLVSTSANLSGQSPCRSEQEVYQQFGNDFPVLRGNVGGRINPSEIRDVLTGELLRQG</sequence>
<keyword evidence="2 9" id="KW-0963">Cytoplasm</keyword>
<evidence type="ECO:0000256" key="5">
    <source>
        <dbReference type="ARBA" id="ARBA00022695"/>
    </source>
</evidence>
<reference evidence="11 12" key="1">
    <citation type="submission" date="2016-09" db="EMBL/GenBank/DDBJ databases">
        <authorList>
            <person name="Doonan J."/>
            <person name="Pachebat J.A."/>
            <person name="Golyshin P.N."/>
            <person name="Denman S."/>
            <person name="Mcdonald J.E."/>
        </authorList>
    </citation>
    <scope>NUCLEOTIDE SEQUENCE [LARGE SCALE GENOMIC DNA]</scope>
    <source>
        <strain evidence="11 12">NCPPB 3934</strain>
    </source>
</reference>
<organism evidence="11 12">
    <name type="scientific">Brenneria alni</name>
    <dbReference type="NCBI Taxonomy" id="71656"/>
    <lineage>
        <taxon>Bacteria</taxon>
        <taxon>Pseudomonadati</taxon>
        <taxon>Pseudomonadota</taxon>
        <taxon>Gammaproteobacteria</taxon>
        <taxon>Enterobacterales</taxon>
        <taxon>Pectobacteriaceae</taxon>
        <taxon>Brenneria</taxon>
    </lineage>
</organism>
<dbReference type="InterPro" id="IPR023535">
    <property type="entry name" value="TC-AMP_synthase"/>
</dbReference>
<dbReference type="HAMAP" id="MF_01852">
    <property type="entry name" value="TsaC"/>
    <property type="match status" value="1"/>
</dbReference>
<dbReference type="OrthoDB" id="9814580at2"/>
<dbReference type="PANTHER" id="PTHR17490">
    <property type="entry name" value="SUA5"/>
    <property type="match status" value="1"/>
</dbReference>
<gene>
    <name evidence="9" type="primary">tsaC</name>
    <name evidence="11" type="ORF">BIY29_15165</name>
</gene>
<dbReference type="RefSeq" id="WP_121576010.1">
    <property type="nucleotide sequence ID" value="NZ_MJLZ01000040.1"/>
</dbReference>
<dbReference type="InterPro" id="IPR050156">
    <property type="entry name" value="TC-AMP_synthase_SUA5"/>
</dbReference>
<dbReference type="Proteomes" id="UP000285648">
    <property type="component" value="Unassembled WGS sequence"/>
</dbReference>
<dbReference type="EC" id="2.7.7.87" evidence="9"/>
<keyword evidence="5 9" id="KW-0548">Nucleotidyltransferase</keyword>
<dbReference type="GO" id="GO:0005737">
    <property type="term" value="C:cytoplasm"/>
    <property type="evidence" value="ECO:0007669"/>
    <property type="project" value="UniProtKB-SubCell"/>
</dbReference>
<dbReference type="Gene3D" id="3.90.870.10">
    <property type="entry name" value="DHBP synthase"/>
    <property type="match status" value="1"/>
</dbReference>
<dbReference type="EMBL" id="MJLZ01000040">
    <property type="protein sequence ID" value="RLM20419.1"/>
    <property type="molecule type" value="Genomic_DNA"/>
</dbReference>
<evidence type="ECO:0000256" key="2">
    <source>
        <dbReference type="ARBA" id="ARBA00022490"/>
    </source>
</evidence>
<dbReference type="SUPFAM" id="SSF55821">
    <property type="entry name" value="YrdC/RibB"/>
    <property type="match status" value="1"/>
</dbReference>
<evidence type="ECO:0000256" key="1">
    <source>
        <dbReference type="ARBA" id="ARBA00004496"/>
    </source>
</evidence>
<comment type="similarity">
    <text evidence="9">Belongs to the SUA5 family. TsaC subfamily.</text>
</comment>
<dbReference type="PANTHER" id="PTHR17490:SF18">
    <property type="entry name" value="THREONYLCARBAMOYL-AMP SYNTHASE"/>
    <property type="match status" value="1"/>
</dbReference>
<dbReference type="NCBIfam" id="NF007919">
    <property type="entry name" value="PRK10634.1"/>
    <property type="match status" value="1"/>
</dbReference>
<dbReference type="InterPro" id="IPR006070">
    <property type="entry name" value="Sua5-like_dom"/>
</dbReference>